<dbReference type="OrthoDB" id="9757917at2"/>
<dbReference type="Pfam" id="PF13087">
    <property type="entry name" value="AAA_12"/>
    <property type="match status" value="1"/>
</dbReference>
<evidence type="ECO:0000259" key="7">
    <source>
        <dbReference type="Pfam" id="PF13086"/>
    </source>
</evidence>
<dbReference type="InterPro" id="IPR041679">
    <property type="entry name" value="DNA2/NAM7-like_C"/>
</dbReference>
<comment type="caution">
    <text evidence="9">The sequence shown here is derived from an EMBL/GenBank/DDBJ whole genome shotgun (WGS) entry which is preliminary data.</text>
</comment>
<dbReference type="AlphaFoldDB" id="A0A3D9T447"/>
<dbReference type="Gene3D" id="3.40.50.300">
    <property type="entry name" value="P-loop containing nucleotide triphosphate hydrolases"/>
    <property type="match status" value="2"/>
</dbReference>
<evidence type="ECO:0000256" key="2">
    <source>
        <dbReference type="ARBA" id="ARBA00022741"/>
    </source>
</evidence>
<keyword evidence="3" id="KW-0378">Hydrolase</keyword>
<evidence type="ECO:0000256" key="6">
    <source>
        <dbReference type="SAM" id="MobiDB-lite"/>
    </source>
</evidence>
<proteinExistence type="inferred from homology"/>
<feature type="domain" description="DNA2/NAM7 helicase-like C-terminal" evidence="8">
    <location>
        <begin position="912"/>
        <end position="1010"/>
    </location>
</feature>
<dbReference type="Proteomes" id="UP000256661">
    <property type="component" value="Unassembled WGS sequence"/>
</dbReference>
<comment type="similarity">
    <text evidence="1">Belongs to the DNA2/NAM7 helicase family.</text>
</comment>
<evidence type="ECO:0000259" key="8">
    <source>
        <dbReference type="Pfam" id="PF13087"/>
    </source>
</evidence>
<dbReference type="GO" id="GO:0043139">
    <property type="term" value="F:5'-3' DNA helicase activity"/>
    <property type="evidence" value="ECO:0007669"/>
    <property type="project" value="TreeGrafter"/>
</dbReference>
<evidence type="ECO:0000256" key="4">
    <source>
        <dbReference type="ARBA" id="ARBA00022806"/>
    </source>
</evidence>
<evidence type="ECO:0000313" key="9">
    <source>
        <dbReference type="EMBL" id="REF00026.1"/>
    </source>
</evidence>
<sequence length="1037" mass="113516">MFSPQSVPKVDRRSRVGAVVPGEPLPWQDGHEFASLRLGKGMTWRHTVYGGVFSLERVREVLERAFGRAPEDLDGRPLGESALLALTVTAEGQPLLGSQELSGCAWAVGRTVTPGPADGAWLNGFDAATEECASELAALTDVQDEDDTPAEVLERGFRLGLQIGHAELVEFTESVAERFGVGSVLAPAGLRIASVPVPLRSRYDADGSGFLNSFFVADLGRVGRRVAEGDYGRALDTYLRGGEDPDPAARVDVRRAPDTVHERVAPGSVPAGRWPTDPRWALALSQQFAVSTAMAELMDGAGLLAVNGPPGTGKTTMLRDLLAAIVVERASRLAELPSPAAAFAGQAGWRTGNHWRSVRSWQPRLTGFEVVVASANNGAVENVSLELPQRDAVHMPADYFAAVADRVLRREGRPLQGWGTIAARLGNKKNRQEFVGSFWFSDRDSGEPGLMDILKEYRTGGGPLGWSEAVAAFRATRREVERLRGERDEAYGLPAELSRAERDHAEATRASSTARGRHAAIRRRVAAAEDGARSAERLLRRTQEERTAHAGTKPGLIDTVFTLGRVTRAWYRRDEQLADAVTQAQQRLDHAHQTLDAQGRAASSSDRNVAQLERRARELSDRVTTVRARLETARSRWGDAFLDGRHWADEESREKTAPWTDAEWNEARSRLFLDALRLHQAFLAAQADTMTKNLRAAMEILQGAAPSDAPVQAVRAAWQSLFFVVPLVSTTFASFDRVFSHLGREDLGWLFIDEAGQAAPQMAVGALWRARRAVIVGDPLQLEPVVTLPFTAQQALRRHFGVRPAWLPGRTSVQRLADQTNRYGTYLPEEDGQVWVGAPLRVHRRCDEPMFGISNRVAYDGLMVYGVTGRTGPFPDITPAPPSSPPASKWIDVVSTESRGHWIPAEGAELRRVLTGLRDACGIAPDQIFVISPFRDVAAQIERFRREPGFGGLRGGTIHTAQGKEADVVVFVLGGDPAKPGAKSWAAQKPNLVNVAASRARRRLYVIGNHREWSRQRHFDVLAAHLPRTDPIGPPSR</sequence>
<keyword evidence="4" id="KW-0347">Helicase</keyword>
<dbReference type="InterPro" id="IPR041677">
    <property type="entry name" value="DNA2/NAM7_AAA_11"/>
</dbReference>
<reference evidence="9 10" key="1">
    <citation type="submission" date="2018-08" db="EMBL/GenBank/DDBJ databases">
        <title>Sequencing the genomes of 1000 actinobacteria strains.</title>
        <authorList>
            <person name="Klenk H.-P."/>
        </authorList>
    </citation>
    <scope>NUCLEOTIDE SEQUENCE [LARGE SCALE GENOMIC DNA]</scope>
    <source>
        <strain evidence="9 10">DSM 43927</strain>
    </source>
</reference>
<dbReference type="PANTHER" id="PTHR43788">
    <property type="entry name" value="DNA2/NAM7 HELICASE FAMILY MEMBER"/>
    <property type="match status" value="1"/>
</dbReference>
<organism evidence="9 10">
    <name type="scientific">Thermomonospora umbrina</name>
    <dbReference type="NCBI Taxonomy" id="111806"/>
    <lineage>
        <taxon>Bacteria</taxon>
        <taxon>Bacillati</taxon>
        <taxon>Actinomycetota</taxon>
        <taxon>Actinomycetes</taxon>
        <taxon>Streptosporangiales</taxon>
        <taxon>Thermomonosporaceae</taxon>
        <taxon>Thermomonospora</taxon>
    </lineage>
</organism>
<dbReference type="Pfam" id="PF13086">
    <property type="entry name" value="AAA_11"/>
    <property type="match status" value="1"/>
</dbReference>
<feature type="domain" description="DNA2/NAM7 helicase helicase" evidence="7">
    <location>
        <begin position="608"/>
        <end position="786"/>
    </location>
</feature>
<dbReference type="InterPro" id="IPR050534">
    <property type="entry name" value="Coronavir_polyprotein_1ab"/>
</dbReference>
<dbReference type="GO" id="GO:0005524">
    <property type="term" value="F:ATP binding"/>
    <property type="evidence" value="ECO:0007669"/>
    <property type="project" value="UniProtKB-KW"/>
</dbReference>
<dbReference type="SUPFAM" id="SSF52540">
    <property type="entry name" value="P-loop containing nucleoside triphosphate hydrolases"/>
    <property type="match status" value="1"/>
</dbReference>
<dbReference type="EMBL" id="QTTT01000001">
    <property type="protein sequence ID" value="REF00026.1"/>
    <property type="molecule type" value="Genomic_DNA"/>
</dbReference>
<dbReference type="GO" id="GO:0016787">
    <property type="term" value="F:hydrolase activity"/>
    <property type="evidence" value="ECO:0007669"/>
    <property type="project" value="UniProtKB-KW"/>
</dbReference>
<protein>
    <submittedName>
        <fullName evidence="9">AAA domain-containing protein</fullName>
    </submittedName>
</protein>
<evidence type="ECO:0000313" key="10">
    <source>
        <dbReference type="Proteomes" id="UP000256661"/>
    </source>
</evidence>
<keyword evidence="5" id="KW-0067">ATP-binding</keyword>
<dbReference type="PANTHER" id="PTHR43788:SF8">
    <property type="entry name" value="DNA-BINDING PROTEIN SMUBP-2"/>
    <property type="match status" value="1"/>
</dbReference>
<keyword evidence="2" id="KW-0547">Nucleotide-binding</keyword>
<evidence type="ECO:0000256" key="5">
    <source>
        <dbReference type="ARBA" id="ARBA00022840"/>
    </source>
</evidence>
<evidence type="ECO:0000256" key="1">
    <source>
        <dbReference type="ARBA" id="ARBA00007913"/>
    </source>
</evidence>
<accession>A0A3D9T447</accession>
<dbReference type="InterPro" id="IPR027417">
    <property type="entry name" value="P-loop_NTPase"/>
</dbReference>
<keyword evidence="10" id="KW-1185">Reference proteome</keyword>
<gene>
    <name evidence="9" type="ORF">DFJ69_5546</name>
</gene>
<evidence type="ECO:0000256" key="3">
    <source>
        <dbReference type="ARBA" id="ARBA00022801"/>
    </source>
</evidence>
<feature type="region of interest" description="Disordered" evidence="6">
    <location>
        <begin position="589"/>
        <end position="611"/>
    </location>
</feature>
<name>A0A3D9T447_9ACTN</name>